<dbReference type="Proteomes" id="UP000683360">
    <property type="component" value="Unassembled WGS sequence"/>
</dbReference>
<organism evidence="1 2">
    <name type="scientific">Mytilus edulis</name>
    <name type="common">Blue mussel</name>
    <dbReference type="NCBI Taxonomy" id="6550"/>
    <lineage>
        <taxon>Eukaryota</taxon>
        <taxon>Metazoa</taxon>
        <taxon>Spiralia</taxon>
        <taxon>Lophotrochozoa</taxon>
        <taxon>Mollusca</taxon>
        <taxon>Bivalvia</taxon>
        <taxon>Autobranchia</taxon>
        <taxon>Pteriomorphia</taxon>
        <taxon>Mytilida</taxon>
        <taxon>Mytiloidea</taxon>
        <taxon>Mytilidae</taxon>
        <taxon>Mytilinae</taxon>
        <taxon>Mytilus</taxon>
    </lineage>
</organism>
<protein>
    <submittedName>
        <fullName evidence="1">Uncharacterized protein</fullName>
    </submittedName>
</protein>
<evidence type="ECO:0000313" key="2">
    <source>
        <dbReference type="Proteomes" id="UP000683360"/>
    </source>
</evidence>
<dbReference type="Gene3D" id="3.30.70.2330">
    <property type="match status" value="1"/>
</dbReference>
<evidence type="ECO:0000313" key="1">
    <source>
        <dbReference type="EMBL" id="CAG2185876.1"/>
    </source>
</evidence>
<gene>
    <name evidence="1" type="ORF">MEDL_1403</name>
</gene>
<accession>A0A8S3PQX8</accession>
<comment type="caution">
    <text evidence="1">The sequence shown here is derived from an EMBL/GenBank/DDBJ whole genome shotgun (WGS) entry which is preliminary data.</text>
</comment>
<dbReference type="AlphaFoldDB" id="A0A8S3PQX8"/>
<proteinExistence type="predicted"/>
<dbReference type="EMBL" id="CAJPWZ010000101">
    <property type="protein sequence ID" value="CAG2185876.1"/>
    <property type="molecule type" value="Genomic_DNA"/>
</dbReference>
<name>A0A8S3PQX8_MYTED</name>
<reference evidence="1" key="1">
    <citation type="submission" date="2021-03" db="EMBL/GenBank/DDBJ databases">
        <authorList>
            <person name="Bekaert M."/>
        </authorList>
    </citation>
    <scope>NUCLEOTIDE SEQUENCE</scope>
</reference>
<keyword evidence="2" id="KW-1185">Reference proteome</keyword>
<sequence>MNYFVLPVSLWNTTWYICQYLIYCFNQDQNSVCIHFNKDAVSEVFSDGTDSLAVLIWSFVMIPGAQLRSQPDHCNAVDLPGMPVCNYEDLNCSCVRGTSIFSTTSTDQQDQSKSICLPEDVNMEDKVKVDTVQYTVTIPIKGSTYGEEYQNNLKFARTSIRLKKEVLVELSRETDNPKDKNAIIIKANIDGQLHPLGYVGLQHIPKVAAAMKKKELVKITVKHVTSWFVKNINERKLRENAIVQRKRKRGLKLTVYKKPWRCKLFPPSKRTKPSGSSPVVKYTSQGSPHIFKKSISPIKTSTHIYIRRNLFTLNHEIFETKMEDIQNLLFTNIDVSQDNLEEDHKEEHVLDNEEVTEEDHVVDHEKDHMEDIEEEYKVFQSASDKLSDVGKRERFFFFSLVQSGRFPFKQHCIRPVFGHC</sequence>